<dbReference type="STRING" id="1223523.H340_08906"/>
<dbReference type="Pfam" id="PF09587">
    <property type="entry name" value="PGA_cap"/>
    <property type="match status" value="1"/>
</dbReference>
<evidence type="ECO:0000259" key="2">
    <source>
        <dbReference type="SMART" id="SM00854"/>
    </source>
</evidence>
<accession>M3A761</accession>
<dbReference type="CDD" id="cd07381">
    <property type="entry name" value="MPP_CapA"/>
    <property type="match status" value="1"/>
</dbReference>
<dbReference type="SUPFAM" id="SSF56300">
    <property type="entry name" value="Metallo-dependent phosphatases"/>
    <property type="match status" value="1"/>
</dbReference>
<dbReference type="Proteomes" id="UP000011740">
    <property type="component" value="Unassembled WGS sequence"/>
</dbReference>
<comment type="similarity">
    <text evidence="1">Belongs to the CapA family.</text>
</comment>
<dbReference type="EMBL" id="AORZ01000018">
    <property type="protein sequence ID" value="EMF00984.1"/>
    <property type="molecule type" value="Genomic_DNA"/>
</dbReference>
<dbReference type="PATRIC" id="fig|1223523.3.peg.1825"/>
<dbReference type="PANTHER" id="PTHR33393:SF13">
    <property type="entry name" value="PGA BIOSYNTHESIS PROTEIN CAPA"/>
    <property type="match status" value="1"/>
</dbReference>
<gene>
    <name evidence="3" type="ORF">H340_08906</name>
</gene>
<name>M3A761_STRM1</name>
<dbReference type="PANTHER" id="PTHR33393">
    <property type="entry name" value="POLYGLUTAMINE SYNTHESIS ACCESSORY PROTEIN RV0574C-RELATED"/>
    <property type="match status" value="1"/>
</dbReference>
<dbReference type="RefSeq" id="WP_004942099.1">
    <property type="nucleotide sequence ID" value="NZ_AORZ01000018.1"/>
</dbReference>
<organism evidence="3 4">
    <name type="scientific">Streptomyces mobaraensis (strain ATCC 29032 / DSM 40847 / JCM 4168 / NBRC 13819 / NCIMB 11159 / IPCR 16-22)</name>
    <dbReference type="NCBI Taxonomy" id="1223523"/>
    <lineage>
        <taxon>Bacteria</taxon>
        <taxon>Bacillati</taxon>
        <taxon>Actinomycetota</taxon>
        <taxon>Actinomycetes</taxon>
        <taxon>Kitasatosporales</taxon>
        <taxon>Streptomycetaceae</taxon>
        <taxon>Streptomyces</taxon>
    </lineage>
</organism>
<evidence type="ECO:0000313" key="3">
    <source>
        <dbReference type="EMBL" id="EMF00984.1"/>
    </source>
</evidence>
<proteinExistence type="inferred from homology"/>
<dbReference type="Gene3D" id="3.60.21.10">
    <property type="match status" value="1"/>
</dbReference>
<evidence type="ECO:0000313" key="4">
    <source>
        <dbReference type="Proteomes" id="UP000011740"/>
    </source>
</evidence>
<dbReference type="SMART" id="SM00854">
    <property type="entry name" value="PGA_cap"/>
    <property type="match status" value="1"/>
</dbReference>
<comment type="caution">
    <text evidence="3">The sequence shown here is derived from an EMBL/GenBank/DDBJ whole genome shotgun (WGS) entry which is preliminary data.</text>
</comment>
<dbReference type="InterPro" id="IPR052169">
    <property type="entry name" value="CW_Biosynth-Accessory"/>
</dbReference>
<dbReference type="InterPro" id="IPR029052">
    <property type="entry name" value="Metallo-depent_PP-like"/>
</dbReference>
<sequence length="331" mass="34319">MTVTVALAGDTMLGRGVAERLAAAPAPETLVSPGVREALAEADLFVLNLECCVSARGEPWPAPGKPFFFRAPPVAARVLARLGVDCVNLANNHALDYGADALGDTRDLLGEAGIAVVGAGPDEAGARAPALLEARGLRIAVLGATDHPEDFAAAPDCPGVAWADLHHGLPGWLHDAVADAAGQADAVLVTPHWGPNMTSAPPGYVREAATRLHTAGAALVAGHSAHVFHGAGRRTLYDMGDFVDDYAVDPVLRNDLGLLFLVTFDGPAPVRLRAVPLQLGYGHTELASEGGRAWIHHRFSRASADLGTQVALAEDGRLVADWGQPISPSGV</sequence>
<reference evidence="3 4" key="1">
    <citation type="journal article" date="2013" name="Genome Announc.">
        <title>Whole-Genome Shotgun Assembly and Analysis of the Genome of Streptomyces mobaraensis DSM 40847, a Strain for Industrial Production of Microbial Transglutaminase.</title>
        <authorList>
            <person name="Yang H."/>
            <person name="He T."/>
            <person name="Wu W."/>
            <person name="Zhu W."/>
            <person name="Lu B."/>
            <person name="Sun W."/>
        </authorList>
    </citation>
    <scope>NUCLEOTIDE SEQUENCE [LARGE SCALE GENOMIC DNA]</scope>
    <source>
        <strain evidence="3 4">DSM 40847</strain>
    </source>
</reference>
<dbReference type="eggNOG" id="COG2843">
    <property type="taxonomic scope" value="Bacteria"/>
</dbReference>
<dbReference type="InterPro" id="IPR019079">
    <property type="entry name" value="Capsule_synth_CapA"/>
</dbReference>
<protein>
    <submittedName>
        <fullName evidence="3">PGA-cap protein</fullName>
    </submittedName>
</protein>
<evidence type="ECO:0000256" key="1">
    <source>
        <dbReference type="ARBA" id="ARBA00005662"/>
    </source>
</evidence>
<feature type="domain" description="Capsule synthesis protein CapA" evidence="2">
    <location>
        <begin position="4"/>
        <end position="246"/>
    </location>
</feature>
<dbReference type="AlphaFoldDB" id="M3A761"/>